<feature type="compositionally biased region" description="Polar residues" evidence="3">
    <location>
        <begin position="2308"/>
        <end position="2318"/>
    </location>
</feature>
<feature type="region of interest" description="Disordered" evidence="3">
    <location>
        <begin position="1163"/>
        <end position="1185"/>
    </location>
</feature>
<dbReference type="GO" id="GO:1902716">
    <property type="term" value="C:cell cortex of growing cell tip"/>
    <property type="evidence" value="ECO:0000318"/>
    <property type="project" value="GO_Central"/>
</dbReference>
<dbReference type="GO" id="GO:0000131">
    <property type="term" value="C:incipient cellular bud site"/>
    <property type="evidence" value="ECO:0000318"/>
    <property type="project" value="GO_Central"/>
</dbReference>
<feature type="compositionally biased region" description="Polar residues" evidence="3">
    <location>
        <begin position="2400"/>
        <end position="2411"/>
    </location>
</feature>
<protein>
    <submittedName>
        <fullName evidence="5">ADL022Cp</fullName>
    </submittedName>
</protein>
<feature type="domain" description="GIT Spa2 homology (SHD)" evidence="4">
    <location>
        <begin position="95"/>
        <end position="125"/>
    </location>
</feature>
<feature type="region of interest" description="Disordered" evidence="3">
    <location>
        <begin position="2474"/>
        <end position="2528"/>
    </location>
</feature>
<feature type="compositionally biased region" description="Basic and acidic residues" evidence="3">
    <location>
        <begin position="2791"/>
        <end position="2806"/>
    </location>
</feature>
<dbReference type="KEGG" id="ago:AGOS_ADL022C"/>
<feature type="compositionally biased region" description="Low complexity" evidence="3">
    <location>
        <begin position="985"/>
        <end position="997"/>
    </location>
</feature>
<keyword evidence="6" id="KW-1185">Reference proteome</keyword>
<feature type="region of interest" description="Disordered" evidence="3">
    <location>
        <begin position="1611"/>
        <end position="1672"/>
    </location>
</feature>
<feature type="compositionally biased region" description="Polar residues" evidence="3">
    <location>
        <begin position="3147"/>
        <end position="3157"/>
    </location>
</feature>
<dbReference type="GO" id="GO:0036267">
    <property type="term" value="P:invasive filamentous growth"/>
    <property type="evidence" value="ECO:0000318"/>
    <property type="project" value="GO_Central"/>
</dbReference>
<evidence type="ECO:0000256" key="3">
    <source>
        <dbReference type="SAM" id="MobiDB-lite"/>
    </source>
</evidence>
<evidence type="ECO:0000256" key="2">
    <source>
        <dbReference type="SAM" id="Coils"/>
    </source>
</evidence>
<feature type="region of interest" description="Disordered" evidence="3">
    <location>
        <begin position="2354"/>
        <end position="2440"/>
    </location>
</feature>
<dbReference type="PANTHER" id="PTHR21601">
    <property type="entry name" value="SPA2 PROTEIN"/>
    <property type="match status" value="1"/>
</dbReference>
<dbReference type="OMA" id="SFERPMS"/>
<feature type="region of interest" description="Disordered" evidence="3">
    <location>
        <begin position="239"/>
        <end position="336"/>
    </location>
</feature>
<feature type="region of interest" description="Disordered" evidence="3">
    <location>
        <begin position="1557"/>
        <end position="1582"/>
    </location>
</feature>
<dbReference type="GO" id="GO:0005934">
    <property type="term" value="C:cellular bud tip"/>
    <property type="evidence" value="ECO:0000318"/>
    <property type="project" value="GO_Central"/>
</dbReference>
<feature type="region of interest" description="Disordered" evidence="3">
    <location>
        <begin position="2154"/>
        <end position="2176"/>
    </location>
</feature>
<feature type="compositionally biased region" description="Polar residues" evidence="3">
    <location>
        <begin position="2496"/>
        <end position="2514"/>
    </location>
</feature>
<feature type="compositionally biased region" description="Polar residues" evidence="3">
    <location>
        <begin position="1620"/>
        <end position="1636"/>
    </location>
</feature>
<feature type="compositionally biased region" description="Low complexity" evidence="3">
    <location>
        <begin position="1327"/>
        <end position="1341"/>
    </location>
</feature>
<dbReference type="STRING" id="284811.Q75AD9"/>
<feature type="compositionally biased region" description="Polar residues" evidence="3">
    <location>
        <begin position="2915"/>
        <end position="2928"/>
    </location>
</feature>
<feature type="region of interest" description="Disordered" evidence="3">
    <location>
        <begin position="1725"/>
        <end position="1765"/>
    </location>
</feature>
<dbReference type="InterPro" id="IPR013724">
    <property type="entry name" value="GIT_SHD"/>
</dbReference>
<feature type="region of interest" description="Disordered" evidence="3">
    <location>
        <begin position="1697"/>
        <end position="1716"/>
    </location>
</feature>
<dbReference type="GO" id="GO:0005078">
    <property type="term" value="F:MAP-kinase scaffold activity"/>
    <property type="evidence" value="ECO:0000318"/>
    <property type="project" value="GO_Central"/>
</dbReference>
<dbReference type="InterPro" id="IPR022018">
    <property type="entry name" value="GIT1_C"/>
</dbReference>
<evidence type="ECO:0000259" key="4">
    <source>
        <dbReference type="SMART" id="SM00555"/>
    </source>
</evidence>
<dbReference type="HOGENOM" id="CLU_227199_0_0_1"/>
<dbReference type="Pfam" id="PF08518">
    <property type="entry name" value="GIT_SHD"/>
    <property type="match status" value="2"/>
</dbReference>
<dbReference type="OrthoDB" id="5588096at2759"/>
<dbReference type="RefSeq" id="NP_984075.2">
    <property type="nucleotide sequence ID" value="NM_209428.2"/>
</dbReference>
<evidence type="ECO:0000256" key="1">
    <source>
        <dbReference type="ARBA" id="ARBA00022737"/>
    </source>
</evidence>
<feature type="compositionally biased region" description="Basic and acidic residues" evidence="3">
    <location>
        <begin position="3109"/>
        <end position="3125"/>
    </location>
</feature>
<feature type="compositionally biased region" description="Polar residues" evidence="3">
    <location>
        <begin position="1132"/>
        <end position="1147"/>
    </location>
</feature>
<feature type="compositionally biased region" description="Polar residues" evidence="3">
    <location>
        <begin position="1573"/>
        <end position="1582"/>
    </location>
</feature>
<proteinExistence type="predicted"/>
<feature type="compositionally biased region" description="Basic and acidic residues" evidence="3">
    <location>
        <begin position="2387"/>
        <end position="2397"/>
    </location>
</feature>
<feature type="compositionally biased region" description="Polar residues" evidence="3">
    <location>
        <begin position="724"/>
        <end position="744"/>
    </location>
</feature>
<feature type="region of interest" description="Disordered" evidence="3">
    <location>
        <begin position="2958"/>
        <end position="2977"/>
    </location>
</feature>
<feature type="region of interest" description="Disordered" evidence="3">
    <location>
        <begin position="2611"/>
        <end position="2846"/>
    </location>
</feature>
<keyword evidence="2" id="KW-0175">Coiled coil</keyword>
<dbReference type="Gene3D" id="1.20.120.330">
    <property type="entry name" value="Nucleotidyltransferases domain 2"/>
    <property type="match status" value="1"/>
</dbReference>
<evidence type="ECO:0000313" key="5">
    <source>
        <dbReference type="EMBL" id="AAS51899.2"/>
    </source>
</evidence>
<feature type="region of interest" description="Disordered" evidence="3">
    <location>
        <begin position="2915"/>
        <end position="2934"/>
    </location>
</feature>
<feature type="compositionally biased region" description="Polar residues" evidence="3">
    <location>
        <begin position="802"/>
        <end position="815"/>
    </location>
</feature>
<feature type="compositionally biased region" description="Polar residues" evidence="3">
    <location>
        <begin position="2756"/>
        <end position="2766"/>
    </location>
</feature>
<feature type="region of interest" description="Disordered" evidence="3">
    <location>
        <begin position="984"/>
        <end position="1148"/>
    </location>
</feature>
<dbReference type="FunFam" id="1.20.120.330:FF:000017">
    <property type="entry name" value="Polarisome protein, putative"/>
    <property type="match status" value="1"/>
</dbReference>
<dbReference type="InterPro" id="IPR039892">
    <property type="entry name" value="Spa2/Sph1"/>
</dbReference>
<dbReference type="GO" id="GO:0005826">
    <property type="term" value="C:actomyosin contractile ring"/>
    <property type="evidence" value="ECO:0000318"/>
    <property type="project" value="GO_Central"/>
</dbReference>
<feature type="compositionally biased region" description="Polar residues" evidence="3">
    <location>
        <begin position="193"/>
        <end position="202"/>
    </location>
</feature>
<feature type="compositionally biased region" description="Polar residues" evidence="3">
    <location>
        <begin position="879"/>
        <end position="905"/>
    </location>
</feature>
<feature type="compositionally biased region" description="Polar residues" evidence="3">
    <location>
        <begin position="3098"/>
        <end position="3108"/>
    </location>
</feature>
<gene>
    <name evidence="5" type="ORF">AGOS_ADL022C</name>
</gene>
<feature type="compositionally biased region" description="Polar residues" evidence="3">
    <location>
        <begin position="2833"/>
        <end position="2843"/>
    </location>
</feature>
<feature type="region of interest" description="Disordered" evidence="3">
    <location>
        <begin position="2880"/>
        <end position="2906"/>
    </location>
</feature>
<feature type="region of interest" description="Disordered" evidence="3">
    <location>
        <begin position="1777"/>
        <end position="1796"/>
    </location>
</feature>
<dbReference type="GO" id="GO:0007124">
    <property type="term" value="P:pseudohyphal growth"/>
    <property type="evidence" value="ECO:0000318"/>
    <property type="project" value="GO_Central"/>
</dbReference>
<dbReference type="GO" id="GO:0043332">
    <property type="term" value="C:mating projection tip"/>
    <property type="evidence" value="ECO:0000318"/>
    <property type="project" value="GO_Central"/>
</dbReference>
<dbReference type="GeneID" id="4620223"/>
<name>Q75AD9_EREGS</name>
<dbReference type="Pfam" id="PF12205">
    <property type="entry name" value="GIT1_C"/>
    <property type="match status" value="1"/>
</dbReference>
<feature type="region of interest" description="Disordered" evidence="3">
    <location>
        <begin position="1478"/>
        <end position="1526"/>
    </location>
</feature>
<feature type="compositionally biased region" description="Polar residues" evidence="3">
    <location>
        <begin position="2354"/>
        <end position="2370"/>
    </location>
</feature>
<feature type="region of interest" description="Disordered" evidence="3">
    <location>
        <begin position="2281"/>
        <end position="2335"/>
    </location>
</feature>
<feature type="compositionally biased region" description="Polar residues" evidence="3">
    <location>
        <begin position="1491"/>
        <end position="1520"/>
    </location>
</feature>
<feature type="compositionally biased region" description="Basic and acidic residues" evidence="3">
    <location>
        <begin position="3086"/>
        <end position="3096"/>
    </location>
</feature>
<feature type="coiled-coil region" evidence="2">
    <location>
        <begin position="346"/>
        <end position="555"/>
    </location>
</feature>
<accession>Q75AD9</accession>
<feature type="region of interest" description="Disordered" evidence="3">
    <location>
        <begin position="3058"/>
        <end position="3157"/>
    </location>
</feature>
<feature type="compositionally biased region" description="Polar residues" evidence="3">
    <location>
        <begin position="2616"/>
        <end position="2630"/>
    </location>
</feature>
<feature type="compositionally biased region" description="Polar residues" evidence="3">
    <location>
        <begin position="252"/>
        <end position="262"/>
    </location>
</feature>
<reference evidence="5 6" key="1">
    <citation type="journal article" date="2004" name="Science">
        <title>The Ashbya gossypii genome as a tool for mapping the ancient Saccharomyces cerevisiae genome.</title>
        <authorList>
            <person name="Dietrich F.S."/>
            <person name="Voegeli S."/>
            <person name="Brachat S."/>
            <person name="Lerch A."/>
            <person name="Gates K."/>
            <person name="Steiner S."/>
            <person name="Mohr C."/>
            <person name="Pohlmann R."/>
            <person name="Luedi P."/>
            <person name="Choi S."/>
            <person name="Wing R.A."/>
            <person name="Flavier A."/>
            <person name="Gaffney T.D."/>
            <person name="Philippsen P."/>
        </authorList>
    </citation>
    <scope>NUCLEOTIDE SEQUENCE [LARGE SCALE GENOMIC DNA]</scope>
    <source>
        <strain evidence="6">ATCC 10895 / CBS 109.51 / FGSC 9923 / NRRL Y-1056</strain>
    </source>
</reference>
<feature type="compositionally biased region" description="Low complexity" evidence="3">
    <location>
        <begin position="780"/>
        <end position="790"/>
    </location>
</feature>
<feature type="domain" description="GIT Spa2 homology (SHD)" evidence="4">
    <location>
        <begin position="45"/>
        <end position="75"/>
    </location>
</feature>
<dbReference type="GO" id="GO:0007121">
    <property type="term" value="P:bipolar cellular bud site selection"/>
    <property type="evidence" value="ECO:0000318"/>
    <property type="project" value="GO_Central"/>
</dbReference>
<feature type="compositionally biased region" description="Polar residues" evidence="3">
    <location>
        <begin position="920"/>
        <end position="932"/>
    </location>
</feature>
<dbReference type="PANTHER" id="PTHR21601:SF0">
    <property type="entry name" value="PROTEIN SPA2-RELATED"/>
    <property type="match status" value="1"/>
</dbReference>
<dbReference type="GO" id="GO:0005935">
    <property type="term" value="C:cellular bud neck"/>
    <property type="evidence" value="ECO:0000318"/>
    <property type="project" value="GO_Central"/>
</dbReference>
<feature type="compositionally biased region" description="Polar residues" evidence="3">
    <location>
        <begin position="1073"/>
        <end position="1082"/>
    </location>
</feature>
<dbReference type="FunCoup" id="Q75AD9">
    <property type="interactions" value="223"/>
</dbReference>
<dbReference type="Proteomes" id="UP000000591">
    <property type="component" value="Chromosome IV"/>
</dbReference>
<feature type="region of interest" description="Disordered" evidence="3">
    <location>
        <begin position="125"/>
        <end position="202"/>
    </location>
</feature>
<evidence type="ECO:0000313" key="6">
    <source>
        <dbReference type="Proteomes" id="UP000000591"/>
    </source>
</evidence>
<feature type="compositionally biased region" description="Low complexity" evidence="3">
    <location>
        <begin position="1111"/>
        <end position="1131"/>
    </location>
</feature>
<feature type="region of interest" description="Disordered" evidence="3">
    <location>
        <begin position="724"/>
        <end position="937"/>
    </location>
</feature>
<reference evidence="6" key="2">
    <citation type="journal article" date="2013" name="G3 (Bethesda)">
        <title>Genomes of Ashbya fungi isolated from insects reveal four mating-type loci, numerous translocations, lack of transposons, and distinct gene duplications.</title>
        <authorList>
            <person name="Dietrich F.S."/>
            <person name="Voegeli S."/>
            <person name="Kuo S."/>
            <person name="Philippsen P."/>
        </authorList>
    </citation>
    <scope>GENOME REANNOTATION</scope>
    <source>
        <strain evidence="6">ATCC 10895 / CBS 109.51 / FGSC 9923 / NRRL Y-1056</strain>
    </source>
</reference>
<feature type="region of interest" description="Disordered" evidence="3">
    <location>
        <begin position="1324"/>
        <end position="1362"/>
    </location>
</feature>
<feature type="compositionally biased region" description="Polar residues" evidence="3">
    <location>
        <begin position="838"/>
        <end position="860"/>
    </location>
</feature>
<feature type="compositionally biased region" description="Low complexity" evidence="3">
    <location>
        <begin position="151"/>
        <end position="164"/>
    </location>
</feature>
<dbReference type="SMART" id="SM00555">
    <property type="entry name" value="GIT"/>
    <property type="match status" value="2"/>
</dbReference>
<dbReference type="InParanoid" id="Q75AD9"/>
<organism evidence="5 6">
    <name type="scientific">Eremothecium gossypii (strain ATCC 10895 / CBS 109.51 / FGSC 9923 / NRRL Y-1056)</name>
    <name type="common">Yeast</name>
    <name type="synonym">Ashbya gossypii</name>
    <dbReference type="NCBI Taxonomy" id="284811"/>
    <lineage>
        <taxon>Eukaryota</taxon>
        <taxon>Fungi</taxon>
        <taxon>Dikarya</taxon>
        <taxon>Ascomycota</taxon>
        <taxon>Saccharomycotina</taxon>
        <taxon>Saccharomycetes</taxon>
        <taxon>Saccharomycetales</taxon>
        <taxon>Saccharomycetaceae</taxon>
        <taxon>Eremothecium</taxon>
    </lineage>
</organism>
<feature type="compositionally biased region" description="Polar residues" evidence="3">
    <location>
        <begin position="312"/>
        <end position="333"/>
    </location>
</feature>
<feature type="compositionally biased region" description="Basic and acidic residues" evidence="3">
    <location>
        <begin position="2723"/>
        <end position="2735"/>
    </location>
</feature>
<feature type="region of interest" description="Disordered" evidence="3">
    <location>
        <begin position="3196"/>
        <end position="3222"/>
    </location>
</feature>
<feature type="compositionally biased region" description="Polar residues" evidence="3">
    <location>
        <begin position="2891"/>
        <end position="2906"/>
    </location>
</feature>
<feature type="compositionally biased region" description="Low complexity" evidence="3">
    <location>
        <begin position="285"/>
        <end position="298"/>
    </location>
</feature>
<feature type="compositionally biased region" description="Basic residues" evidence="3">
    <location>
        <begin position="274"/>
        <end position="284"/>
    </location>
</feature>
<feature type="compositionally biased region" description="Polar residues" evidence="3">
    <location>
        <begin position="1022"/>
        <end position="1042"/>
    </location>
</feature>
<feature type="compositionally biased region" description="Polar residues" evidence="3">
    <location>
        <begin position="2660"/>
        <end position="2670"/>
    </location>
</feature>
<keyword evidence="1" id="KW-0677">Repeat</keyword>
<feature type="compositionally biased region" description="Basic and acidic residues" evidence="3">
    <location>
        <begin position="2296"/>
        <end position="2307"/>
    </location>
</feature>
<feature type="compositionally biased region" description="Polar residues" evidence="3">
    <location>
        <begin position="1735"/>
        <end position="1760"/>
    </location>
</feature>
<dbReference type="eggNOG" id="KOG1721">
    <property type="taxonomic scope" value="Eukaryota"/>
</dbReference>
<feature type="compositionally biased region" description="Low complexity" evidence="3">
    <location>
        <begin position="817"/>
        <end position="831"/>
    </location>
</feature>
<dbReference type="EMBL" id="AE016817">
    <property type="protein sequence ID" value="AAS51899.2"/>
    <property type="molecule type" value="Genomic_DNA"/>
</dbReference>
<feature type="compositionally biased region" description="Polar residues" evidence="3">
    <location>
        <begin position="2961"/>
        <end position="2972"/>
    </location>
</feature>
<sequence length="3392" mass="361666">MGEENQELRGGQAGQVYGYYVALRQFCDVTGNSQDRSTSTRAQKARAKLLKLSPAQFFELSTDVHDELQRRIDETQEQPDHLLPKDHFHVKRNQARQKLANLSQTRFNDLVDDILYEIQRRGYHLRKPEHGSNATRGSPHHTRQSVPHSGSEASPSKAQSPSASLRGQDTAADSRKSDKSSSASGQVPMLVAPNTSVQTSQVIPKTASIDWSSDEEEVAAATKRVSRLKHMSKVMISTEDGTVVSPKHGSPGSYSARHSSPKSALLKQASPKLASKHSSPKHGSKSASPKHPSPKSLSIASTPSHKSVALMDTTSISPTSPLHQRTSSASRQALSAVLGRDKDRDIVLLLEEGNKLEAKLMQITEENKSLEQKSDELAGQVTQLLSEKEILTEQVLDLHTKLEESEKTVTDLSEEVVKLREKADAGVVLQQQISALTNQVNELTFENEALTQKNLTLTTQLADQDATVGRSMGDSFKEKLSALNSQLEELITQNQTLKLSKAELAAKLSKQQDIIASRSVDDNFQKQMSVLTNQLNDLSIENETLKQSNAELTLKLKRISNITASPLNIFIPSSSKSTNVAIESISKFISPEGSIPLPLIKSFNSKLELVFKHLNQGEQTGNVLFEDIAQVSEVVEHMLNLVSPSDYQQATLLLKAATSHAITTIRYYAAYPTILPVFTAESALTNISFAVCKLVAVAGIKQGSYDELPITPLTKVAHDEISQSNASNDGLDMSNTSHAASNFDSNDDMSTVKPLRITQKVNSALFTPPKEKPLMPRRPSGTSLISSIITSEKKEANRNRNKLNLSIPTDSSSAVPSRRGSVSSNMGNSVSPERELSDTNTIHTNPGNPTDASDGNTQRLMKNKPFDTVAGQNPGGSALPSNIGKTKPTSFLSLGKGYQQSSDSFVTAPEDNKESPTIKPGNSDSRTRSNLTLEPINFGSPQQKAEIDGLAANLTMNNDSHQEMLPDSGEVATRSLQASGKQALSSIPVASSAFSSPRSLTDSDKSDLNVTPKGVSPKVLPHTSTIQPKELNSGNDGISPSKSPGVELLEPISKQGDAASLSHSEKDDIGLSSLDTGKQSRNLGKLMKMSSDLSEVSSKHYSIESTESARSNSTPASSKKSASTPTSPISSVNRHMQTPSGVHSYSPSHVIATVTPERRVFNGFTEDSYDDNSSDDGSANTMVSDDDSTYQALKNSMRRNRAASPGSLVSAQNLAKMQQTSVADNNLKPGDTPIVDTLGGSPFNFETSSGFNGTPQTMAEAMSVTPLETNFPNTVVYDKGFTTNSYHIKPTTYAPDMVSNFAYQKKDQHMDQSIEITEEHIDHPARSEFSSSASSSVKQASPLTPQKVRLPGSNTGTISKRPLQLDSPIDEQQDTMPLQIGNTRQLHNAVSSPTSDSTVSTEEPYSANPEVFSPMRGEGFLLNSAFSVTPLGVDATSNSKPPFSAVSSSGASVRRVRLGSTKRPHATAIQPVIDDARMSESSENERGIMSSGGSSNYTGIHSTPAALTSREQTPKSQTFGKSGLSPVPDQISTKALVFGVAAQASPDAQKRVINLQSRTSPPKSETHSHIRHNASSVYQSETTDNITKDTGMFSAVKSGFPHIQQKTISAGSELDDTDFQRTQTTSTGPLPTSSEYDSAPVTVHGGLDISPRPPSSSSTDFDEYPTGTITESHRRPYNVSQLPENNGNSAATRVIKRNSSVLSSPGSVTTTPMVNRATVLSASPGAVKLTEKQHSPASSSDISTANKTHSNSIDLNTTPNVPHHSPVINVMRSITEETRNKRSSFSSSMHSDNIDGETLSKDAINMADTLHGDNAHSTPSSFAMSSLHSTPTVYAQPRNQDHAAMKPSEGPQFKKFEADAHYSSVMSSKKEGSVKEKDYRIALKNESADDRRAVEFSKSISGSSLQSDKQNIPIRKELHLTFEEQNDNTHASSDLTLEVLQDAQTRDTGSLTNNLAHTPLNTRTEAGEIPSAFETFIEESQTRKRYSIESHEISTDHGKLDFTRGLPARSEVISPGGLTTLGDFKPTAHGEVQSIAHDQVNNFTEGSTVHDEANATEGSYAFDKLKHSEGSPARGELKSTIHGELNSAPLGELKSTARTEAISTDSSPAREVVISTGTSPVRNEVNATEDSTASAQVKLTSNGELKSPVRHEAISTGTSPARAEVHSTEDLPACDPVKSTARGEVISARVSPANIDVISTGSLPDHDEVISTGTSPALGEMISTGSSPARGDAVHDESKTAAPTQLISTGVSPALGEVKSVAHDGSRPTARTQVISTGVSPARGDAISAGSSPARGEVKSVAHESRPTARTQVISTGVSPARGDVISTGSSPARTQVISTGVSPARGEVTSVTHNESRPTARTQAISTGVSPADSDVISTGSSPARGEVKSVAHDGSRPTARTQVISTGSSPARGDVISTGSSPARGEVTSVAHNESRPTARTQLISTGVSPARGDAISAGSSPARTQVISTGVSPARGDAISAGSSPARGEVTSVAHNESRPTARTQAISTGVSPADSDVISAGSSPARTQVISTGLSPARGEVESVAHDGSKTTAYTQVISTGVSPARGGVTSVAHDELKFTGSLSARNEVKFTEDLPAIGAAKSIVRDEMKSTEGSASQVEMVSIGSSPARGELKSTARDNAVSTRSSPASGEAKSTPRSELMSTGGSPAPGKLTSTPRHAAVSARSSPARGEAKSTPRSELVSIGGSPAPGRLTSTVRGEVKSTTRVEAKSTPRHAAVSARSSPACGEAKPTSRNELISTGVSPAHGEIKSTAHDAVISTGDLPDCDEVKSTEGSDAHREVKLTAPSELKSTAHDEEKSSGCSPPRGEVTSTDRGTQKPNLLDELKYNGGFHVRGELKSTGGSTTHEVCEDLPTVRVSTDREHDFNPPSTTIASPDFTPSNVAMENVPAMTANSLPGTTSNTNDIAKDSMADSADFQRKVEVKLSTYQDPQMEHTPVKTTFGSPQTASREPLSIPTEHHVTPMKRHVSQYDDNNESEFSKSGESRVFLHDGGIIPQEKLPSTRLNTVGDLEGKVSVSKAPAGISTTPIYSEGVTNSENIVDDSTAEKDNKSSHSRIIGKPSSLEEPKDDHPLPKSTSSGETTNIGKDRTAVGDNQQHEHIRNTTIPKDSPAIKHGNAAKTYENDSNISRTASHSMKLNARPSAAPLILKTNNNHAPLSREAELPRKTTTYEPETPRIDFYGTPTSANSTYTDQSDDYDDDGEIDFNVDDFDIENPDNTLAELLLYLEHQTIDVISTIQSLLTGIKQPKATTGVLRRESNAINQVIGQMAGATSVSMNQSRNAALKEHGNWVVQSLVDCRRRITVLCNLRPDGILVADERDDHFADKHFKQRLAGVAFDVAKCTKELVKTVEEASLKEEIEYLNSKLAK</sequence>